<protein>
    <submittedName>
        <fullName evidence="2">RAG2L</fullName>
    </submittedName>
</protein>
<evidence type="ECO:0000256" key="1">
    <source>
        <dbReference type="SAM" id="MobiDB-lite"/>
    </source>
</evidence>
<dbReference type="InterPro" id="IPR015915">
    <property type="entry name" value="Kelch-typ_b-propeller"/>
</dbReference>
<dbReference type="Gene3D" id="2.120.10.80">
    <property type="entry name" value="Kelch-type beta propeller"/>
    <property type="match status" value="1"/>
</dbReference>
<dbReference type="Pfam" id="PF24681">
    <property type="entry name" value="Kelch_KLHDC2_KLHL20_DRC7"/>
    <property type="match status" value="1"/>
</dbReference>
<sequence length="366" mass="39461">MSSGPIFSSLVTDSSRSSRKKSDSALGTEFTVVCDRVPLRDPSPTVQRFLCFVFDNGSGAMSTLPIDVGGEGISLSDMKEVKAMPHIASGCTAVWGPPLPPKPGKDTKQVILWGGLDKRRWCCSNDLTQVDITITPKTTTAKVSILPADKQDGVPSPRTGHTLVAISSLQAILFGGLELASRHARLGTCAQSCKDGYFYLLDMTTLRWNKLPLPPLVPRAYHSSTWVPASSTMVIVGGITYSGHCPSERLSVSDVVCLKISDTSQYTLTEIHMEGVRDSYVSSSSASALCDDRFVLYGGYHHDKSGLHPPEPSRDLYVMNLQTKKAVVHHAPTRMASAGHTCLRLIDNSVVMIGGTCKSVNCCTNL</sequence>
<dbReference type="PDB" id="6B40">
    <property type="method" value="EM"/>
    <property type="resolution" value="4.30 A"/>
    <property type="chains" value="M/N=1-366"/>
</dbReference>
<reference evidence="3" key="2">
    <citation type="journal article" date="2019" name="Nature">
        <title>Transposon molecular domestication and the evolution of the RAG recombinase.</title>
        <authorList>
            <person name="Zhang Y."/>
            <person name="Cheng T.C."/>
            <person name="Huang G."/>
            <person name="Lu Q."/>
            <person name="Surleac M.D."/>
            <person name="Mandell J.D."/>
            <person name="Pontarotti P."/>
            <person name="Petrescu A.J."/>
            <person name="Xu A."/>
            <person name="Xiong Y."/>
            <person name="Schatz D.G."/>
        </authorList>
    </citation>
    <scope>STRUCTURE BY ELECTRON MICROSCOPY (4.30 ANGSTROMS)</scope>
</reference>
<name>A0A185KIE0_BRABE</name>
<keyword evidence="3" id="KW-0002">3D-structure</keyword>
<accession>A0A185KIE0</accession>
<dbReference type="PDBsum" id="6B40"/>
<organism evidence="2">
    <name type="scientific">Branchiostoma belcheri</name>
    <name type="common">Amphioxus</name>
    <dbReference type="NCBI Taxonomy" id="7741"/>
    <lineage>
        <taxon>Eukaryota</taxon>
        <taxon>Metazoa</taxon>
        <taxon>Chordata</taxon>
        <taxon>Cephalochordata</taxon>
        <taxon>Leptocardii</taxon>
        <taxon>Amphioxiformes</taxon>
        <taxon>Branchiostomatidae</taxon>
        <taxon>Branchiostoma</taxon>
    </lineage>
</organism>
<dbReference type="EMBL" id="KJ748699">
    <property type="protein sequence ID" value="AJO68012.1"/>
    <property type="molecule type" value="Genomic_DNA"/>
</dbReference>
<evidence type="ECO:0000313" key="2">
    <source>
        <dbReference type="EMBL" id="AJO68012.1"/>
    </source>
</evidence>
<proteinExistence type="evidence at protein level"/>
<feature type="region of interest" description="Disordered" evidence="1">
    <location>
        <begin position="1"/>
        <end position="22"/>
    </location>
</feature>
<dbReference type="SMR" id="A0A185KIE0"/>
<dbReference type="AlphaFoldDB" id="A0A185KIE0"/>
<gene>
    <name evidence="2" type="primary">RAG2L</name>
</gene>
<reference evidence="2" key="1">
    <citation type="journal article" date="2016" name="Cell">
        <title>Discovery of an Active RAG Transposon Illuminates the Origins of V(D)J Recombination.</title>
        <authorList>
            <person name="Huang S."/>
            <person name="Tao X."/>
            <person name="Yuan S."/>
            <person name="Zhang Y."/>
            <person name="Li P."/>
            <person name="Beilinson H.A."/>
            <person name="Zhang Y."/>
            <person name="Yu W."/>
            <person name="Pontarotti P."/>
            <person name="Escriva H."/>
            <person name="Le Petillon Y."/>
            <person name="Liu X."/>
            <person name="Chen S."/>
            <person name="Schatz D.G."/>
            <person name="Xu A."/>
        </authorList>
    </citation>
    <scope>NUCLEOTIDE SEQUENCE</scope>
</reference>
<dbReference type="PANTHER" id="PTHR23244">
    <property type="entry name" value="KELCH REPEAT DOMAIN"/>
    <property type="match status" value="1"/>
</dbReference>
<dbReference type="SUPFAM" id="SSF117281">
    <property type="entry name" value="Kelch motif"/>
    <property type="match status" value="1"/>
</dbReference>
<dbReference type="EMDB" id="EMD-7046"/>
<evidence type="ECO:0007829" key="3">
    <source>
        <dbReference type="PDB" id="6B40"/>
    </source>
</evidence>